<evidence type="ECO:0000256" key="2">
    <source>
        <dbReference type="SAM" id="Phobius"/>
    </source>
</evidence>
<dbReference type="Proteomes" id="UP001595807">
    <property type="component" value="Unassembled WGS sequence"/>
</dbReference>
<proteinExistence type="inferred from homology"/>
<evidence type="ECO:0000313" key="5">
    <source>
        <dbReference type="Proteomes" id="UP001595807"/>
    </source>
</evidence>
<keyword evidence="5" id="KW-1185">Reference proteome</keyword>
<evidence type="ECO:0000259" key="3">
    <source>
        <dbReference type="Pfam" id="PF02517"/>
    </source>
</evidence>
<sequence length="235" mass="26263">MKLVLKMLKIIGLIVLALSVNIIPMLLIGNQSRIPVELQWGCGLAYIGIAAGVISLVWKRYRSHISEAAKSLKFGWKDFGIALLFFVATRVVAVGGTVLNQLIYGNTMTGNDAALMANLEDLKSMFPLFFICFHLAIGVFAPILEELVFRGFMSEYFFKGKHMIWQLVLTSLVFGMLHVSNFGNFVEIGLYFALGAIFYLAFNRRRNIVDSIAVHLLNNCLLVIISVISYLSLIF</sequence>
<comment type="caution">
    <text evidence="4">The sequence shown here is derived from an EMBL/GenBank/DDBJ whole genome shotgun (WGS) entry which is preliminary data.</text>
</comment>
<keyword evidence="4" id="KW-0378">Hydrolase</keyword>
<dbReference type="EMBL" id="JBHRZV010000025">
    <property type="protein sequence ID" value="MFC3927663.1"/>
    <property type="molecule type" value="Genomic_DNA"/>
</dbReference>
<reference evidence="5" key="1">
    <citation type="journal article" date="2019" name="Int. J. Syst. Evol. Microbiol.">
        <title>The Global Catalogue of Microorganisms (GCM) 10K type strain sequencing project: providing services to taxonomists for standard genome sequencing and annotation.</title>
        <authorList>
            <consortium name="The Broad Institute Genomics Platform"/>
            <consortium name="The Broad Institute Genome Sequencing Center for Infectious Disease"/>
            <person name="Wu L."/>
            <person name="Ma J."/>
        </authorList>
    </citation>
    <scope>NUCLEOTIDE SEQUENCE [LARGE SCALE GENOMIC DNA]</scope>
    <source>
        <strain evidence="5">CCUG 67170</strain>
    </source>
</reference>
<feature type="transmembrane region" description="Helical" evidence="2">
    <location>
        <begin position="79"/>
        <end position="104"/>
    </location>
</feature>
<evidence type="ECO:0000256" key="1">
    <source>
        <dbReference type="ARBA" id="ARBA00009067"/>
    </source>
</evidence>
<keyword evidence="2" id="KW-0472">Membrane</keyword>
<evidence type="ECO:0000313" key="4">
    <source>
        <dbReference type="EMBL" id="MFC3927663.1"/>
    </source>
</evidence>
<feature type="transmembrane region" description="Helical" evidence="2">
    <location>
        <begin position="163"/>
        <end position="179"/>
    </location>
</feature>
<organism evidence="4 5">
    <name type="scientific">Streptococcus caprae</name>
    <dbReference type="NCBI Taxonomy" id="1640501"/>
    <lineage>
        <taxon>Bacteria</taxon>
        <taxon>Bacillati</taxon>
        <taxon>Bacillota</taxon>
        <taxon>Bacilli</taxon>
        <taxon>Lactobacillales</taxon>
        <taxon>Streptococcaceae</taxon>
        <taxon>Streptococcus</taxon>
    </lineage>
</organism>
<feature type="transmembrane region" description="Helical" evidence="2">
    <location>
        <begin position="124"/>
        <end position="143"/>
    </location>
</feature>
<feature type="transmembrane region" description="Helical" evidence="2">
    <location>
        <begin position="214"/>
        <end position="234"/>
    </location>
</feature>
<dbReference type="RefSeq" id="WP_380425503.1">
    <property type="nucleotide sequence ID" value="NZ_JBHRZV010000025.1"/>
</dbReference>
<dbReference type="PANTHER" id="PTHR36435:SF1">
    <property type="entry name" value="CAAX AMINO TERMINAL PROTEASE FAMILY PROTEIN"/>
    <property type="match status" value="1"/>
</dbReference>
<keyword evidence="2" id="KW-1133">Transmembrane helix</keyword>
<feature type="transmembrane region" description="Helical" evidence="2">
    <location>
        <begin position="38"/>
        <end position="58"/>
    </location>
</feature>
<dbReference type="Pfam" id="PF02517">
    <property type="entry name" value="Rce1-like"/>
    <property type="match status" value="1"/>
</dbReference>
<keyword evidence="2" id="KW-0812">Transmembrane</keyword>
<accession>A0ABV8CUG0</accession>
<dbReference type="GO" id="GO:0016787">
    <property type="term" value="F:hydrolase activity"/>
    <property type="evidence" value="ECO:0007669"/>
    <property type="project" value="UniProtKB-KW"/>
</dbReference>
<feature type="transmembrane region" description="Helical" evidence="2">
    <location>
        <begin position="7"/>
        <end position="26"/>
    </location>
</feature>
<feature type="transmembrane region" description="Helical" evidence="2">
    <location>
        <begin position="185"/>
        <end position="202"/>
    </location>
</feature>
<gene>
    <name evidence="4" type="ORF">ACFORF_03360</name>
</gene>
<dbReference type="EC" id="3.4.-.-" evidence="4"/>
<name>A0ABV8CUG0_9STRE</name>
<feature type="domain" description="CAAX prenyl protease 2/Lysostaphin resistance protein A-like" evidence="3">
    <location>
        <begin position="129"/>
        <end position="220"/>
    </location>
</feature>
<dbReference type="InterPro" id="IPR052710">
    <property type="entry name" value="CAAX_protease"/>
</dbReference>
<comment type="similarity">
    <text evidence="1">Belongs to the UPF0177 family.</text>
</comment>
<protein>
    <submittedName>
        <fullName evidence="4">CPBP family intramembrane glutamic endopeptidase</fullName>
        <ecNumber evidence="4">3.4.-.-</ecNumber>
    </submittedName>
</protein>
<dbReference type="PANTHER" id="PTHR36435">
    <property type="entry name" value="SLR1288 PROTEIN"/>
    <property type="match status" value="1"/>
</dbReference>
<dbReference type="InterPro" id="IPR003675">
    <property type="entry name" value="Rce1/LyrA-like_dom"/>
</dbReference>